<name>A0A645J652_9ZZZZ</name>
<proteinExistence type="predicted"/>
<accession>A0A645J652</accession>
<reference evidence="1" key="1">
    <citation type="submission" date="2019-08" db="EMBL/GenBank/DDBJ databases">
        <authorList>
            <person name="Kucharzyk K."/>
            <person name="Murdoch R.W."/>
            <person name="Higgins S."/>
            <person name="Loffler F."/>
        </authorList>
    </citation>
    <scope>NUCLEOTIDE SEQUENCE</scope>
</reference>
<dbReference type="AlphaFoldDB" id="A0A645J652"/>
<dbReference type="EMBL" id="VSSQ01132777">
    <property type="protein sequence ID" value="MPN59128.1"/>
    <property type="molecule type" value="Genomic_DNA"/>
</dbReference>
<evidence type="ECO:0000313" key="1">
    <source>
        <dbReference type="EMBL" id="MPN59128.1"/>
    </source>
</evidence>
<organism evidence="1">
    <name type="scientific">bioreactor metagenome</name>
    <dbReference type="NCBI Taxonomy" id="1076179"/>
    <lineage>
        <taxon>unclassified sequences</taxon>
        <taxon>metagenomes</taxon>
        <taxon>ecological metagenomes</taxon>
    </lineage>
</organism>
<sequence length="33" mass="3943">MPMGISLLVMVYLLETILNIYIQETHEWELSMM</sequence>
<protein>
    <submittedName>
        <fullName evidence="1">Uncharacterized protein</fullName>
    </submittedName>
</protein>
<comment type="caution">
    <text evidence="1">The sequence shown here is derived from an EMBL/GenBank/DDBJ whole genome shotgun (WGS) entry which is preliminary data.</text>
</comment>
<gene>
    <name evidence="1" type="ORF">SDC9_206847</name>
</gene>